<dbReference type="PANTHER" id="PTHR30015">
    <property type="entry name" value="MRR RESTRICTION SYSTEM PROTEIN"/>
    <property type="match status" value="1"/>
</dbReference>
<dbReference type="GO" id="GO:0009307">
    <property type="term" value="P:DNA restriction-modification system"/>
    <property type="evidence" value="ECO:0007669"/>
    <property type="project" value="InterPro"/>
</dbReference>
<evidence type="ECO:0000313" key="3">
    <source>
        <dbReference type="EMBL" id="PKB28738.1"/>
    </source>
</evidence>
<dbReference type="Pfam" id="PF04471">
    <property type="entry name" value="Mrr_cat"/>
    <property type="match status" value="1"/>
</dbReference>
<dbReference type="PANTHER" id="PTHR30015:SF7">
    <property type="entry name" value="TYPE IV METHYL-DIRECTED RESTRICTION ENZYME ECOKMRR"/>
    <property type="match status" value="1"/>
</dbReference>
<dbReference type="EMBL" id="PHUJ01000003">
    <property type="protein sequence ID" value="PKB28738.1"/>
    <property type="molecule type" value="Genomic_DNA"/>
</dbReference>
<dbReference type="SUPFAM" id="SSF52980">
    <property type="entry name" value="Restriction endonuclease-like"/>
    <property type="match status" value="1"/>
</dbReference>
<dbReference type="Pfam" id="PF14338">
    <property type="entry name" value="Mrr_N"/>
    <property type="match status" value="1"/>
</dbReference>
<dbReference type="GO" id="GO:0003677">
    <property type="term" value="F:DNA binding"/>
    <property type="evidence" value="ECO:0007669"/>
    <property type="project" value="InterPro"/>
</dbReference>
<dbReference type="AlphaFoldDB" id="A0AA44UJM2"/>
<proteinExistence type="predicted"/>
<evidence type="ECO:0000259" key="2">
    <source>
        <dbReference type="Pfam" id="PF14338"/>
    </source>
</evidence>
<dbReference type="GO" id="GO:0015666">
    <property type="term" value="F:restriction endodeoxyribonuclease activity"/>
    <property type="evidence" value="ECO:0007669"/>
    <property type="project" value="TreeGrafter"/>
</dbReference>
<dbReference type="InterPro" id="IPR025745">
    <property type="entry name" value="Mrr-like_N_dom"/>
</dbReference>
<dbReference type="InterPro" id="IPR052906">
    <property type="entry name" value="Type_IV_Methyl-Rstrct_Enzyme"/>
</dbReference>
<evidence type="ECO:0000259" key="1">
    <source>
        <dbReference type="Pfam" id="PF04471"/>
    </source>
</evidence>
<protein>
    <submittedName>
        <fullName evidence="3">Restriction system protein</fullName>
    </submittedName>
</protein>
<evidence type="ECO:0000313" key="4">
    <source>
        <dbReference type="Proteomes" id="UP000232453"/>
    </source>
</evidence>
<feature type="domain" description="Restriction endonuclease type IV Mrr" evidence="1">
    <location>
        <begin position="168"/>
        <end position="289"/>
    </location>
</feature>
<dbReference type="InterPro" id="IPR011335">
    <property type="entry name" value="Restrct_endonuc-II-like"/>
</dbReference>
<name>A0AA44UJM2_PSEA5</name>
<accession>A0AA44UJM2</accession>
<dbReference type="Proteomes" id="UP000232453">
    <property type="component" value="Unassembled WGS sequence"/>
</dbReference>
<organism evidence="3 4">
    <name type="scientific">Pseudonocardia alni</name>
    <name type="common">Amycolata alni</name>
    <dbReference type="NCBI Taxonomy" id="33907"/>
    <lineage>
        <taxon>Bacteria</taxon>
        <taxon>Bacillati</taxon>
        <taxon>Actinomycetota</taxon>
        <taxon>Actinomycetes</taxon>
        <taxon>Pseudonocardiales</taxon>
        <taxon>Pseudonocardiaceae</taxon>
        <taxon>Pseudonocardia</taxon>
    </lineage>
</organism>
<sequence>MVDAPQPVSEMPTWDGFLLPVLQVLSDGETVQAREVQDRVADHVKLTDAQRDEVLDSGQQRFRNRVGWAVSSLARAGALDRPRRGSYTVTDVGRRLLAEHPHRLDEVDLRQIPAYRDHVPARRVQVPSNNTPPVQENQYNSELDPIEQIEAGTARLRAEVSTQLLERLRSASPDFLEQSVLDVLVAMGYGGVEQRARRIGGSGDGGVDGVIDQDPLGLARIYVQAKRYAPDTVVGRPQVQGFVGALHGQQATQGVFITTSTFSREAVEYARSVNASVILINGERFANLMIDRGVGVQAVQTYTIVKLDEDYFE</sequence>
<dbReference type="InterPro" id="IPR007560">
    <property type="entry name" value="Restrct_endonuc_IV_Mrr"/>
</dbReference>
<reference evidence="3 4" key="1">
    <citation type="submission" date="2017-11" db="EMBL/GenBank/DDBJ databases">
        <title>Sequencing the genomes of 1000 actinobacteria strains.</title>
        <authorList>
            <person name="Klenk H.-P."/>
        </authorList>
    </citation>
    <scope>NUCLEOTIDE SEQUENCE [LARGE SCALE GENOMIC DNA]</scope>
    <source>
        <strain evidence="3 4">DSM 44104</strain>
    </source>
</reference>
<dbReference type="Gene3D" id="3.40.1350.10">
    <property type="match status" value="1"/>
</dbReference>
<feature type="domain" description="Restriction system protein Mrr-like N-terminal" evidence="2">
    <location>
        <begin position="14"/>
        <end position="98"/>
    </location>
</feature>
<dbReference type="RefSeq" id="WP_208622885.1">
    <property type="nucleotide sequence ID" value="NZ_PHUJ01000003.1"/>
</dbReference>
<comment type="caution">
    <text evidence="3">The sequence shown here is derived from an EMBL/GenBank/DDBJ whole genome shotgun (WGS) entry which is preliminary data.</text>
</comment>
<gene>
    <name evidence="3" type="ORF">ATL51_0360</name>
</gene>
<dbReference type="InterPro" id="IPR011856">
    <property type="entry name" value="tRNA_endonuc-like_dom_sf"/>
</dbReference>